<dbReference type="GO" id="GO:0005737">
    <property type="term" value="C:cytoplasm"/>
    <property type="evidence" value="ECO:0007669"/>
    <property type="project" value="TreeGrafter"/>
</dbReference>
<dbReference type="GO" id="GO:0003723">
    <property type="term" value="F:RNA binding"/>
    <property type="evidence" value="ECO:0007669"/>
    <property type="project" value="UniProtKB-UniRule"/>
</dbReference>
<dbReference type="Proteomes" id="UP000315522">
    <property type="component" value="Unassembled WGS sequence"/>
</dbReference>
<feature type="domain" description="Dicer dsRNA-binding fold" evidence="5">
    <location>
        <begin position="587"/>
        <end position="638"/>
    </location>
</feature>
<feature type="domain" description="Helicase ATP-binding" evidence="4">
    <location>
        <begin position="71"/>
        <end position="267"/>
    </location>
</feature>
<keyword evidence="1" id="KW-0378">Hydrolase</keyword>
<dbReference type="SMART" id="SM00487">
    <property type="entry name" value="DEXDc"/>
    <property type="match status" value="1"/>
</dbReference>
<dbReference type="InterPro" id="IPR005034">
    <property type="entry name" value="Dicer_dimerisation"/>
</dbReference>
<evidence type="ECO:0000256" key="3">
    <source>
        <dbReference type="SAM" id="MobiDB-lite"/>
    </source>
</evidence>
<keyword evidence="2" id="KW-0694">RNA-binding</keyword>
<dbReference type="InterPro" id="IPR051363">
    <property type="entry name" value="RLR_Helicase"/>
</dbReference>
<comment type="caution">
    <text evidence="6">The sequence shown here is derived from an EMBL/GenBank/DDBJ whole genome shotgun (WGS) entry which is preliminary data.</text>
</comment>
<dbReference type="AlphaFoldDB" id="A0A559M481"/>
<dbReference type="InterPro" id="IPR027417">
    <property type="entry name" value="P-loop_NTPase"/>
</dbReference>
<sequence length="638" mass="71536">MDVDDSDSESSDGIPCPPEDELPVTVTANEIVEDLTGEADVCLNDEEESLSSVGLGGGPPVLKPWSYQTEMLQESLRRNVIVAMDTGSGKTHVHKNIGSPQLSNCGALCRAVMRMLHELDHLPSHQMIWFLAPTVSLCFQQYEYIKKHIPSVQVKFLSGADNVDRWTDPQHWDVVLKNVKILVCTYQILLDALTHAFIKMDSLGLIVFDEISHNCVGNHAGSKIMKSFYHSRKAEGQNVPRILGLTASPVMRSDPKSVTQIEETLDAICRTPKYHRAELLKNNKRPVLSEVFFDKLEVGDLSEYTRTIASLGQAYDGLNITEDPYVIALVKEDTDRSRRKLEKVRLSRKTWCTSEMKRFHSTALKVCKELGAWAVDKYVSEVVTNFLKEVENSLGGIWDVPSAEKTYLAKALSQVHITRTSEYPEAMPLITNKARKLIDILLGEPPTFSGIVFVQERAVVFVLAHLLAVHPETRGRFKIGTMVGSSSHSYRPQSVAEFLSADSQTDTLSDFRSGKLNLVIATSVLEEGIDADTNSTPWEQIEKDMKTIYEDDMRQLRQYEVLEGSEEHDGRYFRVEKTGALLDLDNALSHLYHFCATLPRKEYVDLRPEFICTEVGGLVRATVILPLSVNENSKLGPH</sequence>
<dbReference type="GO" id="GO:0016891">
    <property type="term" value="F:RNA endonuclease activity producing 5'-phosphomonoesters, hydrolytic mechanism"/>
    <property type="evidence" value="ECO:0007669"/>
    <property type="project" value="InterPro"/>
</dbReference>
<dbReference type="PANTHER" id="PTHR14074:SF16">
    <property type="entry name" value="ANTIVIRAL INNATE IMMUNE RESPONSE RECEPTOR RIG-I"/>
    <property type="match status" value="1"/>
</dbReference>
<evidence type="ECO:0000256" key="2">
    <source>
        <dbReference type="PROSITE-ProRule" id="PRU00657"/>
    </source>
</evidence>
<dbReference type="Pfam" id="PF03368">
    <property type="entry name" value="Dicer_dimer"/>
    <property type="match status" value="1"/>
</dbReference>
<dbReference type="EMBL" id="QGML01002174">
    <property type="protein sequence ID" value="TVY87761.1"/>
    <property type="molecule type" value="Genomic_DNA"/>
</dbReference>
<name>A0A559M481_9HELO</name>
<evidence type="ECO:0000313" key="7">
    <source>
        <dbReference type="Proteomes" id="UP000315522"/>
    </source>
</evidence>
<dbReference type="PANTHER" id="PTHR14074">
    <property type="entry name" value="HELICASE WITH DEATH DOMAIN-RELATED"/>
    <property type="match status" value="1"/>
</dbReference>
<dbReference type="PROSITE" id="PS51192">
    <property type="entry name" value="HELICASE_ATP_BIND_1"/>
    <property type="match status" value="1"/>
</dbReference>
<dbReference type="PROSITE" id="PS51327">
    <property type="entry name" value="DICER_DSRBF"/>
    <property type="match status" value="1"/>
</dbReference>
<dbReference type="Gene3D" id="3.40.50.300">
    <property type="entry name" value="P-loop containing nucleotide triphosphate hydrolases"/>
    <property type="match status" value="2"/>
</dbReference>
<dbReference type="CDD" id="cd18034">
    <property type="entry name" value="DEXHc_dicer"/>
    <property type="match status" value="1"/>
</dbReference>
<dbReference type="Gene3D" id="3.30.160.380">
    <property type="entry name" value="Dicer dimerisation domain"/>
    <property type="match status" value="1"/>
</dbReference>
<evidence type="ECO:0000256" key="1">
    <source>
        <dbReference type="ARBA" id="ARBA00022801"/>
    </source>
</evidence>
<reference evidence="6 7" key="1">
    <citation type="submission" date="2018-05" db="EMBL/GenBank/DDBJ databases">
        <title>Genome sequencing and assembly of the regulated plant pathogen Lachnellula willkommii and related sister species for the development of diagnostic species identification markers.</title>
        <authorList>
            <person name="Giroux E."/>
            <person name="Bilodeau G."/>
        </authorList>
    </citation>
    <scope>NUCLEOTIDE SEQUENCE [LARGE SCALE GENOMIC DNA]</scope>
    <source>
        <strain evidence="6 7">CBS 172.35</strain>
    </source>
</reference>
<dbReference type="SUPFAM" id="SSF52540">
    <property type="entry name" value="P-loop containing nucleoside triphosphate hydrolases"/>
    <property type="match status" value="1"/>
</dbReference>
<feature type="region of interest" description="Disordered" evidence="3">
    <location>
        <begin position="1"/>
        <end position="22"/>
    </location>
</feature>
<gene>
    <name evidence="6" type="primary">DCL-2</name>
    <name evidence="6" type="ORF">LAWI1_G006407</name>
</gene>
<dbReference type="InterPro" id="IPR038248">
    <property type="entry name" value="Dicer_dimer_sf"/>
</dbReference>
<dbReference type="InterPro" id="IPR011545">
    <property type="entry name" value="DEAD/DEAH_box_helicase_dom"/>
</dbReference>
<dbReference type="InterPro" id="IPR014001">
    <property type="entry name" value="Helicase_ATP-bd"/>
</dbReference>
<dbReference type="Pfam" id="PF00270">
    <property type="entry name" value="DEAD"/>
    <property type="match status" value="1"/>
</dbReference>
<feature type="compositionally biased region" description="Acidic residues" evidence="3">
    <location>
        <begin position="1"/>
        <end position="10"/>
    </location>
</feature>
<protein>
    <submittedName>
        <fullName evidence="6">Dicer-like protein</fullName>
    </submittedName>
</protein>
<accession>A0A559M481</accession>
<organism evidence="6 7">
    <name type="scientific">Lachnellula willkommii</name>
    <dbReference type="NCBI Taxonomy" id="215461"/>
    <lineage>
        <taxon>Eukaryota</taxon>
        <taxon>Fungi</taxon>
        <taxon>Dikarya</taxon>
        <taxon>Ascomycota</taxon>
        <taxon>Pezizomycotina</taxon>
        <taxon>Leotiomycetes</taxon>
        <taxon>Helotiales</taxon>
        <taxon>Lachnaceae</taxon>
        <taxon>Lachnellula</taxon>
    </lineage>
</organism>
<keyword evidence="7" id="KW-1185">Reference proteome</keyword>
<evidence type="ECO:0000259" key="5">
    <source>
        <dbReference type="PROSITE" id="PS51327"/>
    </source>
</evidence>
<proteinExistence type="predicted"/>
<dbReference type="GO" id="GO:0005524">
    <property type="term" value="F:ATP binding"/>
    <property type="evidence" value="ECO:0007669"/>
    <property type="project" value="InterPro"/>
</dbReference>
<evidence type="ECO:0000259" key="4">
    <source>
        <dbReference type="PROSITE" id="PS51192"/>
    </source>
</evidence>
<evidence type="ECO:0000313" key="6">
    <source>
        <dbReference type="EMBL" id="TVY87761.1"/>
    </source>
</evidence>